<dbReference type="AlphaFoldDB" id="A0A8H6MKX5"/>
<protein>
    <submittedName>
        <fullName evidence="2">Uncharacterized protein</fullName>
    </submittedName>
</protein>
<evidence type="ECO:0000256" key="1">
    <source>
        <dbReference type="SAM" id="MobiDB-lite"/>
    </source>
</evidence>
<accession>A0A8H6MKX5</accession>
<evidence type="ECO:0000313" key="3">
    <source>
        <dbReference type="Proteomes" id="UP000639643"/>
    </source>
</evidence>
<feature type="region of interest" description="Disordered" evidence="1">
    <location>
        <begin position="303"/>
        <end position="322"/>
    </location>
</feature>
<name>A0A8H6MKX5_9PEZI</name>
<keyword evidence="3" id="KW-1185">Reference proteome</keyword>
<dbReference type="Proteomes" id="UP000639643">
    <property type="component" value="Unassembled WGS sequence"/>
</dbReference>
<reference evidence="2" key="1">
    <citation type="journal article" date="2020" name="Phytopathology">
        <title>Genome Sequence Resources of Colletotrichum truncatum, C. plurivorum, C. musicola, and C. sojae: Four Species Pathogenic to Soybean (Glycine max).</title>
        <authorList>
            <person name="Rogerio F."/>
            <person name="Boufleur T.R."/>
            <person name="Ciampi-Guillardi M."/>
            <person name="Sukno S.A."/>
            <person name="Thon M.R."/>
            <person name="Massola Junior N.S."/>
            <person name="Baroncelli R."/>
        </authorList>
    </citation>
    <scope>NUCLEOTIDE SEQUENCE</scope>
    <source>
        <strain evidence="2">LFN0074</strain>
    </source>
</reference>
<sequence>MYADVLETMWSTGRNRYVKAGYVWELKDTFVKGGFECGALKNRIVVLYSAEEVCRIWESMEGGGDGYADDDDGGDREVSFLCWASVNDTKVEVMLYDKDRLLADLNIKLCINRRDPRLPDNYGQIWTQLVSVASDAVEPSAYDWASPINYKLDLGRDDWDRLAAATTNGRTREAVEAAFYTSNGGDGSYYHTTSLLKTMDDAAYRKVCRAMWTAPDLALVDLKYLLRSKRPEMETAVQTALDGLCSSRGSTDKYPGDTITDPSNSTYILKPDWEAADALEGGIYHAPPYQAIVSQPTTTTTSTTIAAAAPRRPGSGRRGGQI</sequence>
<dbReference type="OrthoDB" id="4828201at2759"/>
<comment type="caution">
    <text evidence="2">The sequence shown here is derived from an EMBL/GenBank/DDBJ whole genome shotgun (WGS) entry which is preliminary data.</text>
</comment>
<feature type="compositionally biased region" description="Low complexity" evidence="1">
    <location>
        <begin position="303"/>
        <end position="313"/>
    </location>
</feature>
<proteinExistence type="predicted"/>
<gene>
    <name evidence="2" type="ORF">CMUS01_15844</name>
</gene>
<organism evidence="2 3">
    <name type="scientific">Colletotrichum musicola</name>
    <dbReference type="NCBI Taxonomy" id="2175873"/>
    <lineage>
        <taxon>Eukaryota</taxon>
        <taxon>Fungi</taxon>
        <taxon>Dikarya</taxon>
        <taxon>Ascomycota</taxon>
        <taxon>Pezizomycotina</taxon>
        <taxon>Sordariomycetes</taxon>
        <taxon>Hypocreomycetidae</taxon>
        <taxon>Glomerellales</taxon>
        <taxon>Glomerellaceae</taxon>
        <taxon>Colletotrichum</taxon>
        <taxon>Colletotrichum orchidearum species complex</taxon>
    </lineage>
</organism>
<evidence type="ECO:0000313" key="2">
    <source>
        <dbReference type="EMBL" id="KAF6796482.1"/>
    </source>
</evidence>
<dbReference type="EMBL" id="WIGM01001468">
    <property type="protein sequence ID" value="KAF6796482.1"/>
    <property type="molecule type" value="Genomic_DNA"/>
</dbReference>